<protein>
    <submittedName>
        <fullName evidence="1">Uncharacterized protein</fullName>
    </submittedName>
</protein>
<feature type="non-terminal residue" evidence="1">
    <location>
        <position position="90"/>
    </location>
</feature>
<organism evidence="1 2">
    <name type="scientific">Rotaria socialis</name>
    <dbReference type="NCBI Taxonomy" id="392032"/>
    <lineage>
        <taxon>Eukaryota</taxon>
        <taxon>Metazoa</taxon>
        <taxon>Spiralia</taxon>
        <taxon>Gnathifera</taxon>
        <taxon>Rotifera</taxon>
        <taxon>Eurotatoria</taxon>
        <taxon>Bdelloidea</taxon>
        <taxon>Philodinida</taxon>
        <taxon>Philodinidae</taxon>
        <taxon>Rotaria</taxon>
    </lineage>
</organism>
<sequence>IGGFIVKIRGNRRRQDLLHMDSELLRTKNKRLRKTIIEEHMPPEMQEAFFGMHLANQNQIKNPLDDELLCHDQSRMNVKCLTNEYSIQLD</sequence>
<dbReference type="Proteomes" id="UP000663848">
    <property type="component" value="Unassembled WGS sequence"/>
</dbReference>
<dbReference type="AlphaFoldDB" id="A0A822A8K5"/>
<evidence type="ECO:0000313" key="2">
    <source>
        <dbReference type="Proteomes" id="UP000663848"/>
    </source>
</evidence>
<gene>
    <name evidence="1" type="ORF">QYT958_LOCUS37168</name>
</gene>
<accession>A0A822A8K5</accession>
<dbReference type="EMBL" id="CAJOBR010030598">
    <property type="protein sequence ID" value="CAF4991676.1"/>
    <property type="molecule type" value="Genomic_DNA"/>
</dbReference>
<evidence type="ECO:0000313" key="1">
    <source>
        <dbReference type="EMBL" id="CAF4991676.1"/>
    </source>
</evidence>
<feature type="non-terminal residue" evidence="1">
    <location>
        <position position="1"/>
    </location>
</feature>
<proteinExistence type="predicted"/>
<name>A0A822A8K5_9BILA</name>
<comment type="caution">
    <text evidence="1">The sequence shown here is derived from an EMBL/GenBank/DDBJ whole genome shotgun (WGS) entry which is preliminary data.</text>
</comment>
<reference evidence="1" key="1">
    <citation type="submission" date="2021-02" db="EMBL/GenBank/DDBJ databases">
        <authorList>
            <person name="Nowell W R."/>
        </authorList>
    </citation>
    <scope>NUCLEOTIDE SEQUENCE</scope>
</reference>